<dbReference type="Gene3D" id="3.30.70.940">
    <property type="entry name" value="NusG, N-terminal domain"/>
    <property type="match status" value="1"/>
</dbReference>
<dbReference type="InterPro" id="IPR008991">
    <property type="entry name" value="Translation_prot_SH3-like_sf"/>
</dbReference>
<dbReference type="CDD" id="cd06085">
    <property type="entry name" value="KOW_Spt5_5"/>
    <property type="match status" value="1"/>
</dbReference>
<evidence type="ECO:0000256" key="6">
    <source>
        <dbReference type="ARBA" id="ARBA00024691"/>
    </source>
</evidence>
<organism evidence="11 12">
    <name type="scientific">Cryptococcus tetragattii IND107</name>
    <dbReference type="NCBI Taxonomy" id="1296105"/>
    <lineage>
        <taxon>Eukaryota</taxon>
        <taxon>Fungi</taxon>
        <taxon>Dikarya</taxon>
        <taxon>Basidiomycota</taxon>
        <taxon>Agaricomycotina</taxon>
        <taxon>Tremellomycetes</taxon>
        <taxon>Tremellales</taxon>
        <taxon>Cryptococcaceae</taxon>
        <taxon>Cryptococcus</taxon>
        <taxon>Cryptococcus gattii species complex</taxon>
    </lineage>
</organism>
<feature type="domain" description="KOW" evidence="9">
    <location>
        <begin position="301"/>
        <end position="328"/>
    </location>
</feature>
<accession>A0ABR3C2F0</accession>
<dbReference type="InterPro" id="IPR014722">
    <property type="entry name" value="Rib_uL2_dom2"/>
</dbReference>
<feature type="domain" description="KOW" evidence="9">
    <location>
        <begin position="628"/>
        <end position="653"/>
    </location>
</feature>
<gene>
    <name evidence="11" type="ORF">I308_101095</name>
</gene>
<dbReference type="GeneID" id="91987953"/>
<evidence type="ECO:0000313" key="12">
    <source>
        <dbReference type="Proteomes" id="UP000054399"/>
    </source>
</evidence>
<keyword evidence="11" id="KW-0251">Elongation factor</keyword>
<dbReference type="InterPro" id="IPR036735">
    <property type="entry name" value="NGN_dom_sf"/>
</dbReference>
<dbReference type="PANTHER" id="PTHR11125">
    <property type="entry name" value="SUPPRESSOR OF TY 5"/>
    <property type="match status" value="1"/>
</dbReference>
<comment type="subcellular location">
    <subcellularLocation>
        <location evidence="1 7">Nucleus</location>
    </subcellularLocation>
</comment>
<feature type="compositionally biased region" description="Acidic residues" evidence="8">
    <location>
        <begin position="71"/>
        <end position="98"/>
    </location>
</feature>
<reference evidence="11 12" key="2">
    <citation type="submission" date="2024-01" db="EMBL/GenBank/DDBJ databases">
        <title>Comparative genomics of Cryptococcus and Kwoniella reveals pathogenesis evolution and contrasting modes of karyotype evolution via chromosome fusion or intercentromeric recombination.</title>
        <authorList>
            <person name="Coelho M.A."/>
            <person name="David-Palma M."/>
            <person name="Shea T."/>
            <person name="Bowers K."/>
            <person name="Mcginley-Smith S."/>
            <person name="Mohammad A.W."/>
            <person name="Gnirke A."/>
            <person name="Yurkov A.M."/>
            <person name="Nowrousian M."/>
            <person name="Sun S."/>
            <person name="Cuomo C.A."/>
            <person name="Heitman J."/>
        </authorList>
    </citation>
    <scope>NUCLEOTIDE SEQUENCE [LARGE SCALE GENOMIC DNA]</scope>
    <source>
        <strain evidence="11 12">IND107</strain>
    </source>
</reference>
<sequence>MSDIEVKSSPPESPVEEQEETRLAGRKRARVVDPDEEDDDTQIMNNQDEEKGTKEDDEEEEGNGQVKGTGEGEDDEDEDEDDDDDDEDEDDEDDEDDDGERRAKRRRKQKRFRFLDVEAEVDDEDEEEDEDNDYGDVAEFIDEAPEDAGARDDHQHRRLNRVFGRNEEEDVHDIVQRLKERHAGAARYNGDSDAVPQRLLMPGVNDPSLWKVVVKSGREHAICASIFRKVFAQQYSANPIDVISVFCRDSIPGMIFIEARQSASVSAAVNGIVGIFMSKGVNLVPIEEMAPLLKMKKKDVNLTPGMWVRMKRGKHAGDLAQVVDVDQITSGVVGIKFIPRIDLTPREKRKERIAIGKPGGVRPPARLFAYDDVRKIYGRQSVRQGAQGSYLFDNDEYVDGFCIKDVKIPAVATEDVNPTLEEISRFTGDDDSTAKFDLSAIADANKNLSTSLLFPGDKIEVYEGEQTGLYGIVETVSPDVIAIKAEGGEVHGQTVEVPARSVRKRFDVGEHVKVLGGKHTDASGMVVEVKGDIVTLMSDLGEQEIKVFSKDLRKAADTTNLTATKGLYDVHDMVMLDSTTAGVVTKVEGGLLRILDQNGAAKGVSPEQVSLRRDNKRFAVATDSQGNDMKVGDSMKETDGEMRQGEVINIFRSIFVFLYNREYADNFGVFVARANSLVSVTPKSAVNDLTKINPALNQQLPYGGASLIPAPTANLNRNRLINTLVVVTKGTSKGLIGVIKDVQGENARVELKHNNKTLSVNLASLKRKDQKTGATFPLEMAGVASAAGGYGTRPNAGQYDINPYGGATAMHPSMGGQTPALMGGRTPAVRFGQTPNPYSAGVQNGKTPNPYATGVGGKTPSAAYASGGKTPAWGASGGKTPAYGMASGGKTPAYGMQGGKTPNPYAMGPPGPSGGRTPAYGAYGRPESSGSRPSAMPPPPAPYSAPYSAPTPAGNGAPTPAVPGNPYSAPTPYGAPTPYAAPTPGMPALSAPTPGPGSGIAPTPFGAPTPYGAQSYGASAQQQRGLPWDWALDFRNVIVEIGPSYRPGSRNPLHFKRGFFDGKRFGYNDIIGESVRAILLDDPSVVEEIPAEYLRPAKADSQGQVVVVIGGGPEQKGQQRTTQYENGGSWMMELEGGDMAPLVVDGADLCRIWKV</sequence>
<evidence type="ECO:0000313" key="11">
    <source>
        <dbReference type="EMBL" id="KAL0253719.1"/>
    </source>
</evidence>
<dbReference type="Pfam" id="PF23037">
    <property type="entry name" value="KOWx_SPT5"/>
    <property type="match status" value="1"/>
</dbReference>
<dbReference type="InterPro" id="IPR005824">
    <property type="entry name" value="KOW"/>
</dbReference>
<feature type="compositionally biased region" description="Low complexity" evidence="8">
    <location>
        <begin position="944"/>
        <end position="969"/>
    </location>
</feature>
<keyword evidence="5 7" id="KW-0539">Nucleus</keyword>
<evidence type="ECO:0000256" key="3">
    <source>
        <dbReference type="ARBA" id="ARBA00020181"/>
    </source>
</evidence>
<dbReference type="InterPro" id="IPR017071">
    <property type="entry name" value="TF_Spt5_eukaryote"/>
</dbReference>
<feature type="domain" description="Spt5 C-terminal" evidence="10">
    <location>
        <begin position="856"/>
        <end position="1010"/>
    </location>
</feature>
<evidence type="ECO:0000256" key="4">
    <source>
        <dbReference type="ARBA" id="ARBA00023163"/>
    </source>
</evidence>
<evidence type="ECO:0000256" key="2">
    <source>
        <dbReference type="ARBA" id="ARBA00006956"/>
    </source>
</evidence>
<keyword evidence="12" id="KW-1185">Reference proteome</keyword>
<dbReference type="SMART" id="SM00739">
    <property type="entry name" value="KOW"/>
    <property type="match status" value="5"/>
</dbReference>
<dbReference type="CDD" id="cd06084">
    <property type="entry name" value="KOW_Spt5_4"/>
    <property type="match status" value="1"/>
</dbReference>
<dbReference type="InterPro" id="IPR041973">
    <property type="entry name" value="KOW_Spt5_1"/>
</dbReference>
<protein>
    <recommendedName>
        <fullName evidence="3 7">Transcription elongation factor SPT5</fullName>
    </recommendedName>
</protein>
<feature type="domain" description="KOW" evidence="9">
    <location>
        <begin position="718"/>
        <end position="745"/>
    </location>
</feature>
<dbReference type="PIRSF" id="PIRSF036945">
    <property type="entry name" value="Spt5"/>
    <property type="match status" value="1"/>
</dbReference>
<dbReference type="Proteomes" id="UP000054399">
    <property type="component" value="Unassembled WGS sequence"/>
</dbReference>
<comment type="caution">
    <text evidence="11">The sequence shown here is derived from an EMBL/GenBank/DDBJ whole genome shotgun (WGS) entry which is preliminary data.</text>
</comment>
<dbReference type="SUPFAM" id="SSF50104">
    <property type="entry name" value="Translation proteins SH3-like domain"/>
    <property type="match status" value="1"/>
</dbReference>
<dbReference type="InterPro" id="IPR039659">
    <property type="entry name" value="SPT5"/>
</dbReference>
<comment type="similarity">
    <text evidence="2 7">Belongs to the SPT5 family.</text>
</comment>
<name>A0ABR3C2F0_9TREE</name>
<dbReference type="Pfam" id="PF23291">
    <property type="entry name" value="KOW4_SPT5"/>
    <property type="match status" value="1"/>
</dbReference>
<dbReference type="Pfam" id="PF23042">
    <property type="entry name" value="KOW1_SPT5"/>
    <property type="match status" value="1"/>
</dbReference>
<feature type="region of interest" description="Disordered" evidence="8">
    <location>
        <begin position="894"/>
        <end position="969"/>
    </location>
</feature>
<proteinExistence type="inferred from homology"/>
<dbReference type="EMBL" id="ATAM02000002">
    <property type="protein sequence ID" value="KAL0253719.1"/>
    <property type="molecule type" value="Genomic_DNA"/>
</dbReference>
<dbReference type="Pfam" id="PF23284">
    <property type="entry name" value="KOW2_Spt5"/>
    <property type="match status" value="1"/>
</dbReference>
<dbReference type="Gene3D" id="2.30.30.30">
    <property type="match status" value="3"/>
</dbReference>
<dbReference type="Pfam" id="PF03439">
    <property type="entry name" value="Spt5-NGN"/>
    <property type="match status" value="1"/>
</dbReference>
<keyword evidence="11" id="KW-0648">Protein biosynthesis</keyword>
<dbReference type="CDD" id="cd09888">
    <property type="entry name" value="NGN_Euk"/>
    <property type="match status" value="1"/>
</dbReference>
<dbReference type="CDD" id="cd06083">
    <property type="entry name" value="KOW_Spt5_3"/>
    <property type="match status" value="1"/>
</dbReference>
<dbReference type="InterPro" id="IPR024945">
    <property type="entry name" value="Spt5_C_dom"/>
</dbReference>
<dbReference type="PANTHER" id="PTHR11125:SF7">
    <property type="entry name" value="TRANSCRIPTION ELONGATION FACTOR SPT5"/>
    <property type="match status" value="1"/>
</dbReference>
<evidence type="ECO:0000259" key="10">
    <source>
        <dbReference type="SMART" id="SM01104"/>
    </source>
</evidence>
<feature type="region of interest" description="Disordered" evidence="8">
    <location>
        <begin position="1"/>
        <end position="107"/>
    </location>
</feature>
<dbReference type="SMART" id="SM01104">
    <property type="entry name" value="CTD"/>
    <property type="match status" value="1"/>
</dbReference>
<dbReference type="Pfam" id="PF11942">
    <property type="entry name" value="Spt5_N"/>
    <property type="match status" value="1"/>
</dbReference>
<evidence type="ECO:0000256" key="1">
    <source>
        <dbReference type="ARBA" id="ARBA00004123"/>
    </source>
</evidence>
<keyword evidence="4 7" id="KW-0804">Transcription</keyword>
<dbReference type="RefSeq" id="XP_066615940.1">
    <property type="nucleotide sequence ID" value="XM_066755654.1"/>
</dbReference>
<dbReference type="InterPro" id="IPR041975">
    <property type="entry name" value="KOW_Spt5_2"/>
</dbReference>
<feature type="domain" description="KOW" evidence="9">
    <location>
        <begin position="505"/>
        <end position="532"/>
    </location>
</feature>
<dbReference type="InterPro" id="IPR057936">
    <property type="entry name" value="KOWx_Spt5"/>
</dbReference>
<reference evidence="12" key="1">
    <citation type="submission" date="2015-01" db="EMBL/GenBank/DDBJ databases">
        <title>The Genome Sequence of Cryptococcus gattii MMRL2647.</title>
        <authorList>
            <consortium name="The Broad Institute Genomics Platform"/>
            <person name="Cuomo C."/>
            <person name="Litvintseva A."/>
            <person name="Chen Y."/>
            <person name="Heitman J."/>
            <person name="Sun S."/>
            <person name="Springer D."/>
            <person name="Dromer F."/>
            <person name="Young S."/>
            <person name="Zeng Q."/>
            <person name="Gargeya S."/>
            <person name="Abouelleil A."/>
            <person name="Alvarado L."/>
            <person name="Chapman S.B."/>
            <person name="Gainer-Dewar J."/>
            <person name="Goldberg J."/>
            <person name="Griggs A."/>
            <person name="Gujja S."/>
            <person name="Hansen M."/>
            <person name="Howarth C."/>
            <person name="Imamovic A."/>
            <person name="Larimer J."/>
            <person name="Murphy C."/>
            <person name="Naylor J."/>
            <person name="Pearson M."/>
            <person name="Priest M."/>
            <person name="Roberts A."/>
            <person name="Saif S."/>
            <person name="Shea T."/>
            <person name="Sykes S."/>
            <person name="Wortman J."/>
            <person name="Nusbaum C."/>
            <person name="Birren B."/>
        </authorList>
    </citation>
    <scope>NUCLEOTIDE SEQUENCE [LARGE SCALE GENOMIC DNA]</scope>
    <source>
        <strain evidence="12">IND107</strain>
    </source>
</reference>
<dbReference type="InterPro" id="IPR039385">
    <property type="entry name" value="NGN_Euk"/>
</dbReference>
<dbReference type="CDD" id="cd06081">
    <property type="entry name" value="KOW_Spt5_1"/>
    <property type="match status" value="1"/>
</dbReference>
<evidence type="ECO:0000256" key="7">
    <source>
        <dbReference type="PIRNR" id="PIRNR036945"/>
    </source>
</evidence>
<dbReference type="Pfam" id="PF12815">
    <property type="entry name" value="CTD"/>
    <property type="match status" value="1"/>
</dbReference>
<dbReference type="InterPro" id="IPR022581">
    <property type="entry name" value="Spt5_N"/>
</dbReference>
<dbReference type="InterPro" id="IPR041976">
    <property type="entry name" value="KOW_Spt5_3"/>
</dbReference>
<evidence type="ECO:0000256" key="8">
    <source>
        <dbReference type="SAM" id="MobiDB-lite"/>
    </source>
</evidence>
<evidence type="ECO:0000256" key="5">
    <source>
        <dbReference type="ARBA" id="ARBA00023242"/>
    </source>
</evidence>
<dbReference type="InterPro" id="IPR041978">
    <property type="entry name" value="KOW_Spt5_5"/>
</dbReference>
<dbReference type="CDD" id="cd06082">
    <property type="entry name" value="KOW_Spt5_2"/>
    <property type="match status" value="1"/>
</dbReference>
<dbReference type="InterPro" id="IPR005100">
    <property type="entry name" value="NGN-domain"/>
</dbReference>
<dbReference type="GO" id="GO:0003746">
    <property type="term" value="F:translation elongation factor activity"/>
    <property type="evidence" value="ECO:0007669"/>
    <property type="project" value="UniProtKB-KW"/>
</dbReference>
<dbReference type="InterPro" id="IPR041977">
    <property type="entry name" value="KOW_Spt5_4"/>
</dbReference>
<feature type="domain" description="KOW" evidence="9">
    <location>
        <begin position="452"/>
        <end position="479"/>
    </location>
</feature>
<evidence type="ECO:0000259" key="9">
    <source>
        <dbReference type="SMART" id="SM00739"/>
    </source>
</evidence>
<comment type="function">
    <text evidence="6 7">The SPT4-SPT5 complex mediates both activation and inhibition of transcription elongation, and plays a role in pre-mRNA processing. This complex seems to be important for the stability of the RNA polymerase II elongation machinery on the chromatin template but not for the inherent ability of this machinery to translocate down the gene.</text>
</comment>
<dbReference type="Pfam" id="PF23290">
    <property type="entry name" value="KOW5_SPT5"/>
    <property type="match status" value="1"/>
</dbReference>